<evidence type="ECO:0000313" key="3">
    <source>
        <dbReference type="Proteomes" id="UP000830671"/>
    </source>
</evidence>
<dbReference type="GeneID" id="73351433"/>
<gene>
    <name evidence="2" type="ORF">CLUP02_17514</name>
</gene>
<dbReference type="PANTHER" id="PTHR40640">
    <property type="entry name" value="ANCHORED GLYCOPROTEIN, PUTATIVE (AFU_ORTHOLOGUE AFUA_8G04860)-RELATED"/>
    <property type="match status" value="1"/>
</dbReference>
<dbReference type="KEGG" id="clup:CLUP02_17514"/>
<protein>
    <submittedName>
        <fullName evidence="2">Uncharacterized protein</fullName>
    </submittedName>
</protein>
<organism evidence="2 3">
    <name type="scientific">Colletotrichum lupini</name>
    <dbReference type="NCBI Taxonomy" id="145971"/>
    <lineage>
        <taxon>Eukaryota</taxon>
        <taxon>Fungi</taxon>
        <taxon>Dikarya</taxon>
        <taxon>Ascomycota</taxon>
        <taxon>Pezizomycotina</taxon>
        <taxon>Sordariomycetes</taxon>
        <taxon>Hypocreomycetidae</taxon>
        <taxon>Glomerellales</taxon>
        <taxon>Glomerellaceae</taxon>
        <taxon>Colletotrichum</taxon>
        <taxon>Colletotrichum acutatum species complex</taxon>
    </lineage>
</organism>
<dbReference type="AlphaFoldDB" id="A0A9Q8SEW6"/>
<reference evidence="2" key="1">
    <citation type="journal article" date="2021" name="Mol. Plant Microbe Interact.">
        <title>Complete Genome Sequence of the Plant-Pathogenic Fungus Colletotrichum lupini.</title>
        <authorList>
            <person name="Baroncelli R."/>
            <person name="Pensec F."/>
            <person name="Da Lio D."/>
            <person name="Boufleur T."/>
            <person name="Vicente I."/>
            <person name="Sarrocco S."/>
            <person name="Picot A."/>
            <person name="Baraldi E."/>
            <person name="Sukno S."/>
            <person name="Thon M."/>
            <person name="Le Floch G."/>
        </authorList>
    </citation>
    <scope>NUCLEOTIDE SEQUENCE</scope>
    <source>
        <strain evidence="2">IMI 504893</strain>
    </source>
</reference>
<proteinExistence type="predicted"/>
<feature type="region of interest" description="Disordered" evidence="1">
    <location>
        <begin position="1"/>
        <end position="27"/>
    </location>
</feature>
<accession>A0A9Q8SEW6</accession>
<evidence type="ECO:0000256" key="1">
    <source>
        <dbReference type="SAM" id="MobiDB-lite"/>
    </source>
</evidence>
<dbReference type="PANTHER" id="PTHR40640:SF1">
    <property type="entry name" value="ANCHORED GLYCOPROTEIN, PUTATIVE (AFU_ORTHOLOGUE AFUA_8G04860)-RELATED"/>
    <property type="match status" value="1"/>
</dbReference>
<dbReference type="Proteomes" id="UP000830671">
    <property type="component" value="Chromosome 10"/>
</dbReference>
<dbReference type="RefSeq" id="XP_049137647.1">
    <property type="nucleotide sequence ID" value="XM_049296423.1"/>
</dbReference>
<sequence>MASDKRTVSSPGAPLDDPAAVGPWPSGEPRYLLRTHATVTQLLSHALNRPRDGGAQLALHPLPAMQQQRRCYEEASLRSTPYAYSEHEVCRDKGKPPSSPSPKGAVPSCPKVLAFVPFCQKNANRSPTLPPSLGRQGRRIGKGCKVLNLSPTRLSTHLKVEPLPFARNTAVTTVNLLHRKPLLILSAPFRFAVFVVPHAIATTAKHPLRPSHAITRVAHHRRIRTNPLSAPKNGQRPFLRPFSYFDREINGVSPSPRLAPPASTPALSAWSAALHNLALPVSVAVRPMNRLRLDQSTFYVATMRCSQPSAALLSLCFLVSNAVLADDTTTVPIYLPHYDANSWSQLRGSVISSNAKETTYTVFCPPQTSPNCDLAIEFPFVFSEGESTLQFHGTKTSTLIADLGCTLSGTTAATCSGYSSLKSGYINGKLTGPTEVSWTSTMTGSEVEWGILTMAEEPAATATPATTTTADNSNFDDFLYTDSLSPSLPAETNPSAAPRLGRGWALIASVCSMAVVALNERILRAVTRLTGSPLDWSAVLRYAPRKTTCAWNADSYYTRLLDDRFFTKQQGDKHDVLI</sequence>
<dbReference type="EMBL" id="CP019472">
    <property type="protein sequence ID" value="UQC76004.1"/>
    <property type="molecule type" value="Genomic_DNA"/>
</dbReference>
<keyword evidence="3" id="KW-1185">Reference proteome</keyword>
<name>A0A9Q8SEW6_9PEZI</name>
<evidence type="ECO:0000313" key="2">
    <source>
        <dbReference type="EMBL" id="UQC76004.1"/>
    </source>
</evidence>